<dbReference type="VEuPathDB" id="FungiDB:P175DRAFT_0500516"/>
<proteinExistence type="predicted"/>
<gene>
    <name evidence="1" type="ORF">P175DRAFT_0500516</name>
</gene>
<accession>A0A2T5LZC4</accession>
<dbReference type="OrthoDB" id="5343483at2759"/>
<dbReference type="EMBL" id="MSFN02000003">
    <property type="protein sequence ID" value="PTU21638.1"/>
    <property type="molecule type" value="Genomic_DNA"/>
</dbReference>
<comment type="caution">
    <text evidence="1">The sequence shown here is derived from an EMBL/GenBank/DDBJ whole genome shotgun (WGS) entry which is preliminary data.</text>
</comment>
<sequence length="93" mass="10282">MSTISSSPWTMQPSSGRPQFYDLFRQEGLLVHPLLWTSRLLDILGCQFQDATTLPTACCPDDDCVGLYCAERANIAAKALCPSVLDMRVRTDA</sequence>
<dbReference type="Proteomes" id="UP000244073">
    <property type="component" value="Unassembled WGS sequence"/>
</dbReference>
<name>A0A2T5LZC4_9EURO</name>
<dbReference type="GeneID" id="63813851"/>
<dbReference type="AlphaFoldDB" id="A0A2T5LZC4"/>
<dbReference type="RefSeq" id="XP_040753030.1">
    <property type="nucleotide sequence ID" value="XM_040896969.1"/>
</dbReference>
<evidence type="ECO:0000313" key="2">
    <source>
        <dbReference type="Proteomes" id="UP000244073"/>
    </source>
</evidence>
<protein>
    <submittedName>
        <fullName evidence="1">Uncharacterized protein</fullName>
    </submittedName>
</protein>
<organism evidence="1 2">
    <name type="scientific">Aspergillus ochraceoroseus IBT 24754</name>
    <dbReference type="NCBI Taxonomy" id="1392256"/>
    <lineage>
        <taxon>Eukaryota</taxon>
        <taxon>Fungi</taxon>
        <taxon>Dikarya</taxon>
        <taxon>Ascomycota</taxon>
        <taxon>Pezizomycotina</taxon>
        <taxon>Eurotiomycetes</taxon>
        <taxon>Eurotiomycetidae</taxon>
        <taxon>Eurotiales</taxon>
        <taxon>Aspergillaceae</taxon>
        <taxon>Aspergillus</taxon>
        <taxon>Aspergillus subgen. Nidulantes</taxon>
    </lineage>
</organism>
<evidence type="ECO:0000313" key="1">
    <source>
        <dbReference type="EMBL" id="PTU21638.1"/>
    </source>
</evidence>
<reference evidence="1 2" key="1">
    <citation type="journal article" date="2018" name="Proc. Natl. Acad. Sci. U.S.A.">
        <title>Linking secondary metabolites to gene clusters through genome sequencing of six diverse Aspergillus species.</title>
        <authorList>
            <person name="Kaerboelling I."/>
            <person name="Vesth T.C."/>
            <person name="Frisvad J.C."/>
            <person name="Nybo J.L."/>
            <person name="Theobald S."/>
            <person name="Kuo A."/>
            <person name="Bowyer P."/>
            <person name="Matsuda Y."/>
            <person name="Mondo S."/>
            <person name="Lyhne E.K."/>
            <person name="Kogle M.E."/>
            <person name="Clum A."/>
            <person name="Lipzen A."/>
            <person name="Salamov A."/>
            <person name="Ngan C.Y."/>
            <person name="Daum C."/>
            <person name="Chiniquy J."/>
            <person name="Barry K."/>
            <person name="LaButti K."/>
            <person name="Haridas S."/>
            <person name="Simmons B.A."/>
            <person name="Magnuson J.K."/>
            <person name="Mortensen U.H."/>
            <person name="Larsen T.O."/>
            <person name="Grigoriev I.V."/>
            <person name="Baker S.E."/>
            <person name="Andersen M.R."/>
        </authorList>
    </citation>
    <scope>NUCLEOTIDE SEQUENCE [LARGE SCALE GENOMIC DNA]</scope>
    <source>
        <strain evidence="1 2">IBT 24754</strain>
    </source>
</reference>